<dbReference type="AlphaFoldDB" id="A0A4D9EBV7"/>
<protein>
    <submittedName>
        <fullName evidence="2">Signaling lymphocytic activation molecule-like</fullName>
    </submittedName>
</protein>
<proteinExistence type="predicted"/>
<keyword evidence="3" id="KW-1185">Reference proteome</keyword>
<accession>A0A4D9EBV7</accession>
<evidence type="ECO:0000313" key="2">
    <source>
        <dbReference type="EMBL" id="TFK07486.1"/>
    </source>
</evidence>
<reference evidence="2 3" key="1">
    <citation type="submission" date="2019-04" db="EMBL/GenBank/DDBJ databases">
        <title>Draft genome of the big-headed turtle Platysternon megacephalum.</title>
        <authorList>
            <person name="Gong S."/>
        </authorList>
    </citation>
    <scope>NUCLEOTIDE SEQUENCE [LARGE SCALE GENOMIC DNA]</scope>
    <source>
        <strain evidence="2">DO16091913</strain>
        <tissue evidence="2">Muscle</tissue>
    </source>
</reference>
<sequence>MVSGKGTQDPDEFTGASKYNKKLGSGLPNITQKAIQSGSGLQLSQNLAITYAGPLEKQEAWQFRCIWFWGSSLGPSLWLNRAPSCMVSIQGALLTHCTPFKSWAETQSLF</sequence>
<name>A0A4D9EBV7_9SAUR</name>
<comment type="caution">
    <text evidence="2">The sequence shown here is derived from an EMBL/GenBank/DDBJ whole genome shotgun (WGS) entry which is preliminary data.</text>
</comment>
<feature type="region of interest" description="Disordered" evidence="1">
    <location>
        <begin position="1"/>
        <end position="26"/>
    </location>
</feature>
<organism evidence="2 3">
    <name type="scientific">Platysternon megacephalum</name>
    <name type="common">big-headed turtle</name>
    <dbReference type="NCBI Taxonomy" id="55544"/>
    <lineage>
        <taxon>Eukaryota</taxon>
        <taxon>Metazoa</taxon>
        <taxon>Chordata</taxon>
        <taxon>Craniata</taxon>
        <taxon>Vertebrata</taxon>
        <taxon>Euteleostomi</taxon>
        <taxon>Archelosauria</taxon>
        <taxon>Testudinata</taxon>
        <taxon>Testudines</taxon>
        <taxon>Cryptodira</taxon>
        <taxon>Durocryptodira</taxon>
        <taxon>Testudinoidea</taxon>
        <taxon>Platysternidae</taxon>
        <taxon>Platysternon</taxon>
    </lineage>
</organism>
<dbReference type="Proteomes" id="UP000297703">
    <property type="component" value="Unassembled WGS sequence"/>
</dbReference>
<evidence type="ECO:0000256" key="1">
    <source>
        <dbReference type="SAM" id="MobiDB-lite"/>
    </source>
</evidence>
<reference evidence="2 3" key="2">
    <citation type="submission" date="2019-04" db="EMBL/GenBank/DDBJ databases">
        <title>The genome sequence of big-headed turtle.</title>
        <authorList>
            <person name="Gong S."/>
        </authorList>
    </citation>
    <scope>NUCLEOTIDE SEQUENCE [LARGE SCALE GENOMIC DNA]</scope>
    <source>
        <strain evidence="2">DO16091913</strain>
        <tissue evidence="2">Muscle</tissue>
    </source>
</reference>
<gene>
    <name evidence="2" type="ORF">DR999_PMT09705</name>
</gene>
<dbReference type="EMBL" id="QXTE01000084">
    <property type="protein sequence ID" value="TFK07486.1"/>
    <property type="molecule type" value="Genomic_DNA"/>
</dbReference>
<evidence type="ECO:0000313" key="3">
    <source>
        <dbReference type="Proteomes" id="UP000297703"/>
    </source>
</evidence>